<dbReference type="OrthoDB" id="3531194at2"/>
<accession>A0A138A8J0</accession>
<comment type="caution">
    <text evidence="3">The sequence shown here is derived from an EMBL/GenBank/DDBJ whole genome shotgun (WGS) entry which is preliminary data.</text>
</comment>
<dbReference type="EMBL" id="LSRF01000056">
    <property type="protein sequence ID" value="KXP06752.1"/>
    <property type="molecule type" value="Genomic_DNA"/>
</dbReference>
<feature type="domain" description="Zinc finger CGNR" evidence="1">
    <location>
        <begin position="131"/>
        <end position="171"/>
    </location>
</feature>
<dbReference type="Proteomes" id="UP000070409">
    <property type="component" value="Unassembled WGS sequence"/>
</dbReference>
<name>A0A138A8J0_9ACTN</name>
<reference evidence="3" key="1">
    <citation type="submission" date="2016-02" db="EMBL/GenBank/DDBJ databases">
        <authorList>
            <person name="Teng J.L."/>
            <person name="Yang Y."/>
            <person name="Huang Y."/>
            <person name="Guo F."/>
            <person name="Wei W."/>
            <person name="Chen J.H."/>
            <person name="Wong S.Y."/>
            <person name="Lau S.K."/>
            <person name="Woo P.C."/>
        </authorList>
    </citation>
    <scope>NUCLEOTIDE SEQUENCE</scope>
    <source>
        <strain evidence="3">JCM 15929</strain>
    </source>
</reference>
<sequence length="172" mass="18797">MQFDHDNMTGVRLSVDLVNLRVDGAWTPERVVGALRDHEIRRIDVDADTIAGVHDWTALLRGPFEADTVAARCDAVNTLLAEGTAGIYLTAHDDWRPHLHFTPETESLLGRVRAVTAGGLAVFTTEAEGARLGTCARAGCDRVFADTSRGGRQSYCSPRCANTDAVRRHRRA</sequence>
<evidence type="ECO:0000313" key="3">
    <source>
        <dbReference type="EMBL" id="KXP06752.1"/>
    </source>
</evidence>
<evidence type="ECO:0000313" key="2">
    <source>
        <dbReference type="EMBL" id="KXO94034.1"/>
    </source>
</evidence>
<keyword evidence="5" id="KW-1185">Reference proteome</keyword>
<dbReference type="SUPFAM" id="SSF160904">
    <property type="entry name" value="Jann2411-like"/>
    <property type="match status" value="1"/>
</dbReference>
<dbReference type="Proteomes" id="UP000070258">
    <property type="component" value="Unassembled WGS sequence"/>
</dbReference>
<dbReference type="InterPro" id="IPR021005">
    <property type="entry name" value="Znf_CGNR"/>
</dbReference>
<dbReference type="Gene3D" id="1.10.3300.10">
    <property type="entry name" value="Jann2411-like domain"/>
    <property type="match status" value="1"/>
</dbReference>
<gene>
    <name evidence="3" type="ORF">AXK60_11860</name>
    <name evidence="2" type="ORF">AXK61_05785</name>
</gene>
<dbReference type="AlphaFoldDB" id="A0A138A8J0"/>
<dbReference type="EMBL" id="LSRE01000034">
    <property type="protein sequence ID" value="KXO94034.1"/>
    <property type="molecule type" value="Genomic_DNA"/>
</dbReference>
<proteinExistence type="predicted"/>
<dbReference type="RefSeq" id="WP_068572641.1">
    <property type="nucleotide sequence ID" value="NZ_LSRE01000034.1"/>
</dbReference>
<reference evidence="4" key="2">
    <citation type="submission" date="2016-02" db="EMBL/GenBank/DDBJ databases">
        <authorList>
            <person name="Wen L."/>
            <person name="He K."/>
            <person name="Yang H."/>
        </authorList>
    </citation>
    <scope>NUCLEOTIDE SEQUENCE [LARGE SCALE GENOMIC DNA]</scope>
    <source>
        <strain evidence="4">JCM 15929</strain>
    </source>
</reference>
<dbReference type="PANTHER" id="PTHR35525:SF3">
    <property type="entry name" value="BLL6575 PROTEIN"/>
    <property type="match status" value="1"/>
</dbReference>
<dbReference type="Pfam" id="PF11706">
    <property type="entry name" value="zf-CGNR"/>
    <property type="match status" value="1"/>
</dbReference>
<reference evidence="2 5" key="3">
    <citation type="submission" date="2016-02" db="EMBL/GenBank/DDBJ databases">
        <authorList>
            <person name="Teng J.L."/>
            <person name="Tang Y."/>
            <person name="Huang Y."/>
            <person name="Guo F."/>
            <person name="Wei W."/>
            <person name="Chen J.H."/>
            <person name="Wong S.Y."/>
            <person name="Lau S.K."/>
            <person name="Woo P.C."/>
        </authorList>
    </citation>
    <scope>NUCLEOTIDE SEQUENCE [LARGE SCALE GENOMIC DNA]</scope>
    <source>
        <strain evidence="2 5">JCM 13375</strain>
    </source>
</reference>
<protein>
    <recommendedName>
        <fullName evidence="1">Zinc finger CGNR domain-containing protein</fullName>
    </recommendedName>
</protein>
<organism evidence="3 4">
    <name type="scientific">Tsukamurella pseudospumae</name>
    <dbReference type="NCBI Taxonomy" id="239498"/>
    <lineage>
        <taxon>Bacteria</taxon>
        <taxon>Bacillati</taxon>
        <taxon>Actinomycetota</taxon>
        <taxon>Actinomycetes</taxon>
        <taxon>Mycobacteriales</taxon>
        <taxon>Tsukamurellaceae</taxon>
        <taxon>Tsukamurella</taxon>
    </lineage>
</organism>
<evidence type="ECO:0000259" key="1">
    <source>
        <dbReference type="Pfam" id="PF11706"/>
    </source>
</evidence>
<dbReference type="STRING" id="239498.AXK60_11860"/>
<dbReference type="InterPro" id="IPR023286">
    <property type="entry name" value="ABATE_dom_sf"/>
</dbReference>
<dbReference type="InterPro" id="IPR010852">
    <property type="entry name" value="ABATE"/>
</dbReference>
<dbReference type="PANTHER" id="PTHR35525">
    <property type="entry name" value="BLL6575 PROTEIN"/>
    <property type="match status" value="1"/>
</dbReference>
<evidence type="ECO:0000313" key="5">
    <source>
        <dbReference type="Proteomes" id="UP000070409"/>
    </source>
</evidence>
<evidence type="ECO:0000313" key="4">
    <source>
        <dbReference type="Proteomes" id="UP000070258"/>
    </source>
</evidence>